<organism evidence="2">
    <name type="scientific">Terrapene carolina carolina ranavirus</name>
    <dbReference type="NCBI Taxonomy" id="2219561"/>
    <lineage>
        <taxon>Viruses</taxon>
        <taxon>Varidnaviria</taxon>
        <taxon>Bamfordvirae</taxon>
        <taxon>Nucleocytoviricota</taxon>
        <taxon>Megaviricetes</taxon>
        <taxon>Pimascovirales</taxon>
        <taxon>Pimascovirales incertae sedis</taxon>
        <taxon>Iridoviridae</taxon>
        <taxon>Alphairidovirinae</taxon>
        <taxon>Ranavirus</taxon>
        <taxon>Ranavirus rana1</taxon>
    </lineage>
</organism>
<feature type="compositionally biased region" description="Pro residues" evidence="1">
    <location>
        <begin position="13"/>
        <end position="24"/>
    </location>
</feature>
<evidence type="ECO:0000313" key="2">
    <source>
        <dbReference type="EMBL" id="AWU46803.1"/>
    </source>
</evidence>
<evidence type="ECO:0000256" key="1">
    <source>
        <dbReference type="SAM" id="MobiDB-lite"/>
    </source>
</evidence>
<proteinExistence type="predicted"/>
<sequence length="61" mass="7009">MVQLWHVVWHPPLGPPQTLPPANPHYPQSTTQPESLSRLNLCKSTCRWSRPRQSRVTLTVP</sequence>
<protein>
    <submittedName>
        <fullName evidence="2">Uncharacterized protein</fullName>
    </submittedName>
</protein>
<dbReference type="EMBL" id="MG953518">
    <property type="protein sequence ID" value="AWU46803.1"/>
    <property type="molecule type" value="Genomic_DNA"/>
</dbReference>
<dbReference type="Proteomes" id="UP000319141">
    <property type="component" value="Segment"/>
</dbReference>
<accession>A0A2U9QGT4</accession>
<feature type="region of interest" description="Disordered" evidence="1">
    <location>
        <begin position="13"/>
        <end position="34"/>
    </location>
</feature>
<gene>
    <name evidence="2" type="primary">ORF43</name>
</gene>
<reference evidence="2" key="1">
    <citation type="submission" date="2018-02" db="EMBL/GenBank/DDBJ databases">
        <title>Fatal Ranavirus Infection in a Group of Captive Meller's Chameleons (Trioceros Melleri).</title>
        <authorList>
            <person name="Peiffer L.B."/>
            <person name="Sander S."/>
            <person name="Gabrielson K."/>
            <person name="Pessier A."/>
            <person name="Allender M.C."/>
            <person name="Waltzek T.B."/>
            <person name="Subramaniam K."/>
            <person name="Stilwell N.K."/>
            <person name="Adamovicz L."/>
            <person name="Bronson E."/>
            <person name="Mangus L."/>
        </authorList>
    </citation>
    <scope>NUCLEOTIDE SEQUENCE [LARGE SCALE GENOMIC DNA]</scope>
    <source>
        <strain evidence="2">TCA16001</strain>
    </source>
</reference>
<name>A0A2U9QGT4_9VIRU</name>